<evidence type="ECO:0000313" key="4">
    <source>
        <dbReference type="Proteomes" id="UP000823388"/>
    </source>
</evidence>
<protein>
    <recommendedName>
        <fullName evidence="1">Glutathione S-transferase</fullName>
        <ecNumber evidence="1">2.5.1.18</ecNumber>
    </recommendedName>
</protein>
<dbReference type="AlphaFoldDB" id="A0A8T0NJI2"/>
<reference evidence="3" key="1">
    <citation type="submission" date="2020-05" db="EMBL/GenBank/DDBJ databases">
        <title>WGS assembly of Panicum virgatum.</title>
        <authorList>
            <person name="Lovell J.T."/>
            <person name="Jenkins J."/>
            <person name="Shu S."/>
            <person name="Juenger T.E."/>
            <person name="Schmutz J."/>
        </authorList>
    </citation>
    <scope>NUCLEOTIDE SEQUENCE</scope>
    <source>
        <strain evidence="3">AP13</strain>
    </source>
</reference>
<feature type="domain" description="GST N-terminal" evidence="2">
    <location>
        <begin position="5"/>
        <end position="69"/>
    </location>
</feature>
<dbReference type="PANTHER" id="PTHR11260:SF570">
    <property type="entry name" value="GLUTATHIONE S-TRANSFERASE"/>
    <property type="match status" value="1"/>
</dbReference>
<dbReference type="InterPro" id="IPR045073">
    <property type="entry name" value="Omega/Tau-like"/>
</dbReference>
<evidence type="ECO:0000256" key="1">
    <source>
        <dbReference type="RuleBase" id="RU369102"/>
    </source>
</evidence>
<comment type="catalytic activity">
    <reaction evidence="1">
        <text>RX + glutathione = an S-substituted glutathione + a halide anion + H(+)</text>
        <dbReference type="Rhea" id="RHEA:16437"/>
        <dbReference type="ChEBI" id="CHEBI:15378"/>
        <dbReference type="ChEBI" id="CHEBI:16042"/>
        <dbReference type="ChEBI" id="CHEBI:17792"/>
        <dbReference type="ChEBI" id="CHEBI:57925"/>
        <dbReference type="ChEBI" id="CHEBI:90779"/>
        <dbReference type="EC" id="2.5.1.18"/>
    </reaction>
</comment>
<gene>
    <name evidence="3" type="ORF">PVAP13_9KG292700</name>
</gene>
<comment type="subcellular location">
    <subcellularLocation>
        <location evidence="1">Cytoplasm</location>
        <location evidence="1">Cytosol</location>
    </subcellularLocation>
</comment>
<comment type="function">
    <text evidence="1">Is involved in the conjugation of reduced glutathione to a wide number of exogenous and endogenous hydrophobic electrophiles.</text>
</comment>
<comment type="caution">
    <text evidence="3">The sequence shown here is derived from an EMBL/GenBank/DDBJ whole genome shotgun (WGS) entry which is preliminary data.</text>
</comment>
<dbReference type="PANTHER" id="PTHR11260">
    <property type="entry name" value="GLUTATHIONE S-TRANSFERASE, GST, SUPERFAMILY, GST DOMAIN CONTAINING"/>
    <property type="match status" value="1"/>
</dbReference>
<dbReference type="InterPro" id="IPR004045">
    <property type="entry name" value="Glutathione_S-Trfase_N"/>
</dbReference>
<accession>A0A8T0NJI2</accession>
<dbReference type="EC" id="2.5.1.18" evidence="1"/>
<dbReference type="GO" id="GO:0005829">
    <property type="term" value="C:cytosol"/>
    <property type="evidence" value="ECO:0007669"/>
    <property type="project" value="UniProtKB-SubCell"/>
</dbReference>
<dbReference type="GO" id="GO:0004364">
    <property type="term" value="F:glutathione transferase activity"/>
    <property type="evidence" value="ECO:0007669"/>
    <property type="project" value="UniProtKB-UniRule"/>
</dbReference>
<dbReference type="Proteomes" id="UP000823388">
    <property type="component" value="Chromosome 9K"/>
</dbReference>
<name>A0A8T0NJI2_PANVG</name>
<keyword evidence="1" id="KW-0963">Cytoplasm</keyword>
<sequence length="69" mass="7705">MASDGELKLLGLWTSPFVIRVRLMLNLNGLSYEYVEEDVKNKSELLSSNPVHKKVLCFSTMASLSASSR</sequence>
<dbReference type="PROSITE" id="PS50404">
    <property type="entry name" value="GST_NTER"/>
    <property type="match status" value="1"/>
</dbReference>
<evidence type="ECO:0000313" key="3">
    <source>
        <dbReference type="EMBL" id="KAG2549058.1"/>
    </source>
</evidence>
<dbReference type="Pfam" id="PF02798">
    <property type="entry name" value="GST_N"/>
    <property type="match status" value="1"/>
</dbReference>
<keyword evidence="4" id="KW-1185">Reference proteome</keyword>
<dbReference type="EMBL" id="CM029053">
    <property type="protein sequence ID" value="KAG2549058.1"/>
    <property type="molecule type" value="Genomic_DNA"/>
</dbReference>
<comment type="similarity">
    <text evidence="1">Belongs to the GST superfamily.</text>
</comment>
<organism evidence="3 4">
    <name type="scientific">Panicum virgatum</name>
    <name type="common">Blackwell switchgrass</name>
    <dbReference type="NCBI Taxonomy" id="38727"/>
    <lineage>
        <taxon>Eukaryota</taxon>
        <taxon>Viridiplantae</taxon>
        <taxon>Streptophyta</taxon>
        <taxon>Embryophyta</taxon>
        <taxon>Tracheophyta</taxon>
        <taxon>Spermatophyta</taxon>
        <taxon>Magnoliopsida</taxon>
        <taxon>Liliopsida</taxon>
        <taxon>Poales</taxon>
        <taxon>Poaceae</taxon>
        <taxon>PACMAD clade</taxon>
        <taxon>Panicoideae</taxon>
        <taxon>Panicodae</taxon>
        <taxon>Paniceae</taxon>
        <taxon>Panicinae</taxon>
        <taxon>Panicum</taxon>
        <taxon>Panicum sect. Hiantes</taxon>
    </lineage>
</organism>
<proteinExistence type="inferred from homology"/>
<keyword evidence="1" id="KW-0808">Transferase</keyword>
<dbReference type="SUPFAM" id="SSF52833">
    <property type="entry name" value="Thioredoxin-like"/>
    <property type="match status" value="1"/>
</dbReference>
<dbReference type="GO" id="GO:0006749">
    <property type="term" value="P:glutathione metabolic process"/>
    <property type="evidence" value="ECO:0007669"/>
    <property type="project" value="TreeGrafter"/>
</dbReference>
<dbReference type="InterPro" id="IPR036249">
    <property type="entry name" value="Thioredoxin-like_sf"/>
</dbReference>
<evidence type="ECO:0000259" key="2">
    <source>
        <dbReference type="PROSITE" id="PS50404"/>
    </source>
</evidence>
<dbReference type="Gene3D" id="3.40.30.10">
    <property type="entry name" value="Glutaredoxin"/>
    <property type="match status" value="1"/>
</dbReference>